<dbReference type="Pfam" id="PF09454">
    <property type="entry name" value="Vps23_core"/>
    <property type="match status" value="1"/>
</dbReference>
<feature type="domain" description="UEV" evidence="11">
    <location>
        <begin position="3"/>
        <end position="147"/>
    </location>
</feature>
<dbReference type="PANTHER" id="PTHR23306">
    <property type="entry name" value="TUMOR SUSCEPTIBILITY GENE 101 PROTEIN-RELATED"/>
    <property type="match status" value="1"/>
</dbReference>
<dbReference type="PROSITE" id="PS51312">
    <property type="entry name" value="SB"/>
    <property type="match status" value="1"/>
</dbReference>
<feature type="compositionally biased region" description="Polar residues" evidence="9">
    <location>
        <begin position="151"/>
        <end position="168"/>
    </location>
</feature>
<dbReference type="InterPro" id="IPR016135">
    <property type="entry name" value="UBQ-conjugating_enzyme/RWD"/>
</dbReference>
<dbReference type="CTD" id="7251"/>
<evidence type="ECO:0000256" key="6">
    <source>
        <dbReference type="ARBA" id="ARBA00023054"/>
    </source>
</evidence>
<dbReference type="SUPFAM" id="SSF140111">
    <property type="entry name" value="Endosomal sorting complex assembly domain"/>
    <property type="match status" value="1"/>
</dbReference>
<dbReference type="GeneID" id="100899007"/>
<dbReference type="KEGG" id="goe:100899007"/>
<accession>A0AAJ6QXI4</accession>
<dbReference type="PROSITE" id="PS51322">
    <property type="entry name" value="UEV"/>
    <property type="match status" value="1"/>
</dbReference>
<feature type="coiled-coil region" evidence="8">
    <location>
        <begin position="222"/>
        <end position="288"/>
    </location>
</feature>
<dbReference type="InterPro" id="IPR017916">
    <property type="entry name" value="SB_dom"/>
</dbReference>
<evidence type="ECO:0000256" key="1">
    <source>
        <dbReference type="ARBA" id="ARBA00004177"/>
    </source>
</evidence>
<feature type="compositionally biased region" description="Low complexity" evidence="9">
    <location>
        <begin position="175"/>
        <end position="196"/>
    </location>
</feature>
<evidence type="ECO:0000256" key="4">
    <source>
        <dbReference type="ARBA" id="ARBA00022753"/>
    </source>
</evidence>
<comment type="similarity">
    <text evidence="2">Belongs to the ubiquitin-conjugating enzyme family. UEV subfamily.</text>
</comment>
<dbReference type="PANTHER" id="PTHR23306:SF3">
    <property type="entry name" value="TUMOR SUPPRESSOR PROTEIN 101"/>
    <property type="match status" value="1"/>
</dbReference>
<dbReference type="Gene3D" id="3.10.110.10">
    <property type="entry name" value="Ubiquitin Conjugating Enzyme"/>
    <property type="match status" value="1"/>
</dbReference>
<proteinExistence type="inferred from homology"/>
<reference evidence="13" key="1">
    <citation type="submission" date="2025-08" db="UniProtKB">
        <authorList>
            <consortium name="RefSeq"/>
        </authorList>
    </citation>
    <scope>IDENTIFICATION</scope>
</reference>
<dbReference type="Pfam" id="PF05743">
    <property type="entry name" value="UEV"/>
    <property type="match status" value="1"/>
</dbReference>
<dbReference type="RefSeq" id="XP_003746982.1">
    <property type="nucleotide sequence ID" value="XM_003746934.2"/>
</dbReference>
<dbReference type="Gene3D" id="6.10.250.370">
    <property type="match status" value="1"/>
</dbReference>
<dbReference type="InterPro" id="IPR037202">
    <property type="entry name" value="ESCRT_assembly_dom"/>
</dbReference>
<keyword evidence="12" id="KW-1185">Reference proteome</keyword>
<dbReference type="GO" id="GO:0008333">
    <property type="term" value="P:endosome to lysosome transport"/>
    <property type="evidence" value="ECO:0007669"/>
    <property type="project" value="TreeGrafter"/>
</dbReference>
<protein>
    <submittedName>
        <fullName evidence="13">Tumor susceptibility gene 101 protein</fullName>
    </submittedName>
</protein>
<dbReference type="SUPFAM" id="SSF54495">
    <property type="entry name" value="UBC-like"/>
    <property type="match status" value="1"/>
</dbReference>
<evidence type="ECO:0000256" key="3">
    <source>
        <dbReference type="ARBA" id="ARBA00022448"/>
    </source>
</evidence>
<dbReference type="InterPro" id="IPR052070">
    <property type="entry name" value="ESCRT-I_UEV_domain"/>
</dbReference>
<evidence type="ECO:0000256" key="7">
    <source>
        <dbReference type="PROSITE-ProRule" id="PRU00644"/>
    </source>
</evidence>
<name>A0AAJ6QXI4_9ACAR</name>
<dbReference type="InterPro" id="IPR008883">
    <property type="entry name" value="UEV_N"/>
</dbReference>
<evidence type="ECO:0000256" key="5">
    <source>
        <dbReference type="ARBA" id="ARBA00022927"/>
    </source>
</evidence>
<dbReference type="GO" id="GO:0043130">
    <property type="term" value="F:ubiquitin binding"/>
    <property type="evidence" value="ECO:0007669"/>
    <property type="project" value="TreeGrafter"/>
</dbReference>
<dbReference type="Gene3D" id="6.10.140.820">
    <property type="match status" value="1"/>
</dbReference>
<dbReference type="CDD" id="cd11685">
    <property type="entry name" value="UEV_TSG101-like"/>
    <property type="match status" value="1"/>
</dbReference>
<organism evidence="12 13">
    <name type="scientific">Galendromus occidentalis</name>
    <name type="common">western predatory mite</name>
    <dbReference type="NCBI Taxonomy" id="34638"/>
    <lineage>
        <taxon>Eukaryota</taxon>
        <taxon>Metazoa</taxon>
        <taxon>Ecdysozoa</taxon>
        <taxon>Arthropoda</taxon>
        <taxon>Chelicerata</taxon>
        <taxon>Arachnida</taxon>
        <taxon>Acari</taxon>
        <taxon>Parasitiformes</taxon>
        <taxon>Mesostigmata</taxon>
        <taxon>Gamasina</taxon>
        <taxon>Phytoseioidea</taxon>
        <taxon>Phytoseiidae</taxon>
        <taxon>Typhlodrominae</taxon>
        <taxon>Galendromus</taxon>
    </lineage>
</organism>
<dbReference type="Proteomes" id="UP000694867">
    <property type="component" value="Unplaced"/>
</dbReference>
<keyword evidence="5 7" id="KW-0653">Protein transport</keyword>
<evidence type="ECO:0000256" key="2">
    <source>
        <dbReference type="ARBA" id="ARBA00009594"/>
    </source>
</evidence>
<keyword evidence="3 7" id="KW-0813">Transport</keyword>
<evidence type="ECO:0000259" key="10">
    <source>
        <dbReference type="PROSITE" id="PS51312"/>
    </source>
</evidence>
<feature type="region of interest" description="Disordered" evidence="9">
    <location>
        <begin position="147"/>
        <end position="196"/>
    </location>
</feature>
<feature type="domain" description="SB" evidence="10">
    <location>
        <begin position="303"/>
        <end position="370"/>
    </location>
</feature>
<evidence type="ECO:0000256" key="9">
    <source>
        <dbReference type="SAM" id="MobiDB-lite"/>
    </source>
</evidence>
<evidence type="ECO:0000313" key="13">
    <source>
        <dbReference type="RefSeq" id="XP_003746982.1"/>
    </source>
</evidence>
<dbReference type="GO" id="GO:0000813">
    <property type="term" value="C:ESCRT I complex"/>
    <property type="evidence" value="ECO:0007669"/>
    <property type="project" value="TreeGrafter"/>
</dbReference>
<gene>
    <name evidence="13" type="primary">LOC100899007</name>
</gene>
<comment type="subcellular location">
    <subcellularLocation>
        <location evidence="1">Endosome</location>
    </subcellularLocation>
</comment>
<keyword evidence="4" id="KW-0967">Endosome</keyword>
<dbReference type="GO" id="GO:0015031">
    <property type="term" value="P:protein transport"/>
    <property type="evidence" value="ECO:0007669"/>
    <property type="project" value="UniProtKB-UniRule"/>
</dbReference>
<evidence type="ECO:0000256" key="8">
    <source>
        <dbReference type="SAM" id="Coils"/>
    </source>
</evidence>
<sequence>MPPLPAAVEKCLSSKYQYVHKARKDIQAASDHYKGLIPKAETFIFNDGSSKELVCLDGTIPVRYKGKSYYFPVRVWVLDTHPYHAPLCFVCPTPTMQIKVSRNVDESGRVYLPYLHDWNGNTGSDIVGVLKVMIMVFSETPPVFSKPLGELNQTPRHTATPYPSSSASGFPMPYPSSSSVNYPSPSSNPGFGSSNNNTLSITDEHIRISLLSAVESRITDRALEFEQKSKAEEEVLKKTNEELIQGKAKLQKFMSDMENDCRELDSNLTVLREKNEQLKLAVEQMSDSENGGVDIDNAVTTTAPLYRQLVNAYAEESAVEDAIYYIGEGLRKEVIDLDTFLKHVRELSRKQFMLRALMQKCRQKAGLPSM</sequence>
<evidence type="ECO:0000259" key="11">
    <source>
        <dbReference type="PROSITE" id="PS51322"/>
    </source>
</evidence>
<dbReference type="AlphaFoldDB" id="A0AAJ6QXI4"/>
<evidence type="ECO:0000313" key="12">
    <source>
        <dbReference type="Proteomes" id="UP000694867"/>
    </source>
</evidence>
<keyword evidence="6 8" id="KW-0175">Coiled coil</keyword>